<dbReference type="Gramene" id="LPERR11G15150.1">
    <property type="protein sequence ID" value="LPERR11G15150.1"/>
    <property type="gene ID" value="LPERR11G15150"/>
</dbReference>
<sequence>MNMIRVIIFPTLATIPEVEYRFESCEFAVLIPRVIANRTAEAKALVNPLLVMAEKKGGEVPRCLAACAASLDEVSKAMSGLPMDVKEYTKVQSFLHKKFEAGVAPPLCKSGCPDKSCSADETAITISFMPSGS</sequence>
<evidence type="ECO:0000313" key="1">
    <source>
        <dbReference type="EnsemblPlants" id="LPERR11G15150.1"/>
    </source>
</evidence>
<proteinExistence type="predicted"/>
<keyword evidence="2" id="KW-1185">Reference proteome</keyword>
<dbReference type="AlphaFoldDB" id="A0A0D9XTS8"/>
<organism evidence="1 2">
    <name type="scientific">Leersia perrieri</name>
    <dbReference type="NCBI Taxonomy" id="77586"/>
    <lineage>
        <taxon>Eukaryota</taxon>
        <taxon>Viridiplantae</taxon>
        <taxon>Streptophyta</taxon>
        <taxon>Embryophyta</taxon>
        <taxon>Tracheophyta</taxon>
        <taxon>Spermatophyta</taxon>
        <taxon>Magnoliopsida</taxon>
        <taxon>Liliopsida</taxon>
        <taxon>Poales</taxon>
        <taxon>Poaceae</taxon>
        <taxon>BOP clade</taxon>
        <taxon>Oryzoideae</taxon>
        <taxon>Oryzeae</taxon>
        <taxon>Oryzinae</taxon>
        <taxon>Leersia</taxon>
    </lineage>
</organism>
<dbReference type="HOGENOM" id="CLU_1909688_0_0_1"/>
<reference evidence="2" key="2">
    <citation type="submission" date="2013-12" db="EMBL/GenBank/DDBJ databases">
        <authorList>
            <person name="Yu Y."/>
            <person name="Lee S."/>
            <person name="de Baynast K."/>
            <person name="Wissotski M."/>
            <person name="Liu L."/>
            <person name="Talag J."/>
            <person name="Goicoechea J."/>
            <person name="Angelova A."/>
            <person name="Jetty R."/>
            <person name="Kudrna D."/>
            <person name="Golser W."/>
            <person name="Rivera L."/>
            <person name="Zhang J."/>
            <person name="Wing R."/>
        </authorList>
    </citation>
    <scope>NUCLEOTIDE SEQUENCE</scope>
</reference>
<protein>
    <submittedName>
        <fullName evidence="1">Uncharacterized protein</fullName>
    </submittedName>
</protein>
<accession>A0A0D9XTS8</accession>
<reference evidence="1" key="3">
    <citation type="submission" date="2015-04" db="UniProtKB">
        <authorList>
            <consortium name="EnsemblPlants"/>
        </authorList>
    </citation>
    <scope>IDENTIFICATION</scope>
</reference>
<reference evidence="1 2" key="1">
    <citation type="submission" date="2012-08" db="EMBL/GenBank/DDBJ databases">
        <title>Oryza genome evolution.</title>
        <authorList>
            <person name="Wing R.A."/>
        </authorList>
    </citation>
    <scope>NUCLEOTIDE SEQUENCE</scope>
</reference>
<dbReference type="EnsemblPlants" id="LPERR11G15150.1">
    <property type="protein sequence ID" value="LPERR11G15150.1"/>
    <property type="gene ID" value="LPERR11G15150"/>
</dbReference>
<name>A0A0D9XTS8_9ORYZ</name>
<dbReference type="Proteomes" id="UP000032180">
    <property type="component" value="Chromosome 11"/>
</dbReference>
<evidence type="ECO:0000313" key="2">
    <source>
        <dbReference type="Proteomes" id="UP000032180"/>
    </source>
</evidence>